<reference evidence="1" key="1">
    <citation type="submission" date="2018-05" db="EMBL/GenBank/DDBJ databases">
        <authorList>
            <person name="Lanie J.A."/>
            <person name="Ng W.-L."/>
            <person name="Kazmierczak K.M."/>
            <person name="Andrzejewski T.M."/>
            <person name="Davidsen T.M."/>
            <person name="Wayne K.J."/>
            <person name="Tettelin H."/>
            <person name="Glass J.I."/>
            <person name="Rusch D."/>
            <person name="Podicherti R."/>
            <person name="Tsui H.-C.T."/>
            <person name="Winkler M.E."/>
        </authorList>
    </citation>
    <scope>NUCLEOTIDE SEQUENCE</scope>
</reference>
<name>A0A382GY90_9ZZZZ</name>
<dbReference type="AlphaFoldDB" id="A0A382GY90"/>
<protein>
    <submittedName>
        <fullName evidence="1">Uncharacterized protein</fullName>
    </submittedName>
</protein>
<feature type="non-terminal residue" evidence="1">
    <location>
        <position position="1"/>
    </location>
</feature>
<dbReference type="EMBL" id="UINC01058065">
    <property type="protein sequence ID" value="SVB79914.1"/>
    <property type="molecule type" value="Genomic_DNA"/>
</dbReference>
<evidence type="ECO:0000313" key="1">
    <source>
        <dbReference type="EMBL" id="SVB79914.1"/>
    </source>
</evidence>
<proteinExistence type="predicted"/>
<sequence length="28" mass="3365">CIVFGGIYTLIRERKKNVQITIDKPFRR</sequence>
<accession>A0A382GY90</accession>
<organism evidence="1">
    <name type="scientific">marine metagenome</name>
    <dbReference type="NCBI Taxonomy" id="408172"/>
    <lineage>
        <taxon>unclassified sequences</taxon>
        <taxon>metagenomes</taxon>
        <taxon>ecological metagenomes</taxon>
    </lineage>
</organism>
<gene>
    <name evidence="1" type="ORF">METZ01_LOCUS232768</name>
</gene>